<organism evidence="1">
    <name type="scientific">uncultured Anaerotruncus sp</name>
    <dbReference type="NCBI Taxonomy" id="905011"/>
    <lineage>
        <taxon>Bacteria</taxon>
        <taxon>Bacillati</taxon>
        <taxon>Bacillota</taxon>
        <taxon>Clostridia</taxon>
        <taxon>Eubacteriales</taxon>
        <taxon>Oscillospiraceae</taxon>
        <taxon>Anaerotruncus</taxon>
        <taxon>environmental samples</taxon>
    </lineage>
</organism>
<gene>
    <name evidence="1" type="ORF">AULFYP135_00471</name>
</gene>
<dbReference type="GO" id="GO:0005737">
    <property type="term" value="C:cytoplasm"/>
    <property type="evidence" value="ECO:0007669"/>
    <property type="project" value="TreeGrafter"/>
</dbReference>
<dbReference type="AlphaFoldDB" id="A0A6N2RKC6"/>
<dbReference type="GO" id="GO:0008962">
    <property type="term" value="F:phosphatidylglycerophosphatase activity"/>
    <property type="evidence" value="ECO:0007669"/>
    <property type="project" value="InterPro"/>
</dbReference>
<dbReference type="NCBIfam" id="TIGR01668">
    <property type="entry name" value="YqeG_hyp_ppase"/>
    <property type="match status" value="1"/>
</dbReference>
<dbReference type="NCBIfam" id="TIGR01662">
    <property type="entry name" value="HAD-SF-IIIA"/>
    <property type="match status" value="1"/>
</dbReference>
<dbReference type="CDD" id="cd16416">
    <property type="entry name" value="HAD_BsYqeG-like"/>
    <property type="match status" value="1"/>
</dbReference>
<dbReference type="EMBL" id="CACRSL010000003">
    <property type="protein sequence ID" value="VYS81306.1"/>
    <property type="molecule type" value="Genomic_DNA"/>
</dbReference>
<dbReference type="InterPro" id="IPR010021">
    <property type="entry name" value="PGPP1/Gep4"/>
</dbReference>
<dbReference type="InterPro" id="IPR036412">
    <property type="entry name" value="HAD-like_sf"/>
</dbReference>
<evidence type="ECO:0000313" key="1">
    <source>
        <dbReference type="EMBL" id="VYS81306.1"/>
    </source>
</evidence>
<proteinExistence type="predicted"/>
<dbReference type="Gene3D" id="3.40.50.1000">
    <property type="entry name" value="HAD superfamily/HAD-like"/>
    <property type="match status" value="1"/>
</dbReference>
<sequence length="166" mass="18695">MPIFYPTIDVRGVCDITLELLGRLGVRALILDVDNTLTTHDNPVPSQGVREWLAKMRQAGIPMMIVSNNHYERVKPFAQLLGLPFVEDGRKPLSSGMSRAAQSMGVSPREIAVVGDQIFTDILGGNLFGAKTILVQPIELEDKPFFKCKRFLEKGVLRRYQRRKTR</sequence>
<dbReference type="InterPro" id="IPR006549">
    <property type="entry name" value="HAD-SF_hydro_IIIA"/>
</dbReference>
<name>A0A6N2RKC6_9FIRM</name>
<dbReference type="Pfam" id="PF00702">
    <property type="entry name" value="Hydrolase"/>
    <property type="match status" value="1"/>
</dbReference>
<protein>
    <submittedName>
        <fullName evidence="1">Phosphoglycolate phosphatase</fullName>
    </submittedName>
</protein>
<dbReference type="PANTHER" id="PTHR19288">
    <property type="entry name" value="4-NITROPHENYLPHOSPHATASE-RELATED"/>
    <property type="match status" value="1"/>
</dbReference>
<reference evidence="1" key="1">
    <citation type="submission" date="2019-11" db="EMBL/GenBank/DDBJ databases">
        <authorList>
            <person name="Feng L."/>
        </authorList>
    </citation>
    <scope>NUCLEOTIDE SEQUENCE</scope>
    <source>
        <strain evidence="1">AundefinedLFYP135</strain>
    </source>
</reference>
<dbReference type="InterPro" id="IPR023214">
    <property type="entry name" value="HAD_sf"/>
</dbReference>
<dbReference type="SUPFAM" id="SSF56784">
    <property type="entry name" value="HAD-like"/>
    <property type="match status" value="1"/>
</dbReference>
<dbReference type="PANTHER" id="PTHR19288:SF25">
    <property type="entry name" value="PHOSPHATIDYLGLYCEROPHOSPHATASE GEP4, MITOCHONDRIAL"/>
    <property type="match status" value="1"/>
</dbReference>
<accession>A0A6N2RKC6</accession>